<keyword evidence="5" id="KW-0175">Coiled coil</keyword>
<evidence type="ECO:0000256" key="1">
    <source>
        <dbReference type="ARBA" id="ARBA00004370"/>
    </source>
</evidence>
<dbReference type="GO" id="GO:0005886">
    <property type="term" value="C:plasma membrane"/>
    <property type="evidence" value="ECO:0007669"/>
    <property type="project" value="TreeGrafter"/>
</dbReference>
<comment type="caution">
    <text evidence="9">The sequence shown here is derived from an EMBL/GenBank/DDBJ whole genome shotgun (WGS) entry which is preliminary data.</text>
</comment>
<evidence type="ECO:0000313" key="10">
    <source>
        <dbReference type="Proteomes" id="UP000011663"/>
    </source>
</evidence>
<comment type="similarity">
    <text evidence="3">Belongs to the methyl-accepting chemotaxis (MCP) protein family.</text>
</comment>
<dbReference type="InterPro" id="IPR004089">
    <property type="entry name" value="MCPsignal_dom"/>
</dbReference>
<dbReference type="GO" id="GO:0007165">
    <property type="term" value="P:signal transduction"/>
    <property type="evidence" value="ECO:0007669"/>
    <property type="project" value="UniProtKB-KW"/>
</dbReference>
<dbReference type="Pfam" id="PF00015">
    <property type="entry name" value="MCPsignal"/>
    <property type="match status" value="1"/>
</dbReference>
<keyword evidence="6" id="KW-0472">Membrane</keyword>
<evidence type="ECO:0000259" key="8">
    <source>
        <dbReference type="PROSITE" id="PS50885"/>
    </source>
</evidence>
<dbReference type="Proteomes" id="UP000011663">
    <property type="component" value="Unassembled WGS sequence"/>
</dbReference>
<evidence type="ECO:0000256" key="6">
    <source>
        <dbReference type="SAM" id="Phobius"/>
    </source>
</evidence>
<dbReference type="STRING" id="1289135.A966_12456"/>
<dbReference type="PANTHER" id="PTHR43531:SF11">
    <property type="entry name" value="METHYL-ACCEPTING CHEMOTAXIS PROTEIN 3"/>
    <property type="match status" value="1"/>
</dbReference>
<gene>
    <name evidence="9" type="ORF">A966_12456</name>
</gene>
<dbReference type="Gene3D" id="3.30.450.20">
    <property type="entry name" value="PAS domain"/>
    <property type="match status" value="1"/>
</dbReference>
<feature type="domain" description="Methyl-accepting transducer" evidence="7">
    <location>
        <begin position="367"/>
        <end position="596"/>
    </location>
</feature>
<dbReference type="CDD" id="cd18774">
    <property type="entry name" value="PDC2_HK_sensor"/>
    <property type="match status" value="1"/>
</dbReference>
<dbReference type="GeneID" id="66488891"/>
<organism evidence="9 10">
    <name type="scientific">Brachyspira hampsonii 30446</name>
    <dbReference type="NCBI Taxonomy" id="1289135"/>
    <lineage>
        <taxon>Bacteria</taxon>
        <taxon>Pseudomonadati</taxon>
        <taxon>Spirochaetota</taxon>
        <taxon>Spirochaetia</taxon>
        <taxon>Brachyspirales</taxon>
        <taxon>Brachyspiraceae</taxon>
        <taxon>Brachyspira</taxon>
    </lineage>
</organism>
<feature type="transmembrane region" description="Helical" evidence="6">
    <location>
        <begin position="12"/>
        <end position="32"/>
    </location>
</feature>
<comment type="subcellular location">
    <subcellularLocation>
        <location evidence="1">Membrane</location>
    </subcellularLocation>
</comment>
<protein>
    <submittedName>
        <fullName evidence="9">Methyl-accepting chemotaxis receptor, signaling domain-containing protein</fullName>
    </submittedName>
</protein>
<feature type="coiled-coil region" evidence="5">
    <location>
        <begin position="379"/>
        <end position="406"/>
    </location>
</feature>
<evidence type="ECO:0000256" key="5">
    <source>
        <dbReference type="SAM" id="Coils"/>
    </source>
</evidence>
<evidence type="ECO:0000259" key="7">
    <source>
        <dbReference type="PROSITE" id="PS50111"/>
    </source>
</evidence>
<dbReference type="OrthoDB" id="334703at2"/>
<evidence type="ECO:0000256" key="4">
    <source>
        <dbReference type="PROSITE-ProRule" id="PRU00284"/>
    </source>
</evidence>
<dbReference type="AlphaFoldDB" id="A0A2U4F5D1"/>
<dbReference type="SUPFAM" id="SSF58104">
    <property type="entry name" value="Methyl-accepting chemotaxis protein (MCP) signaling domain"/>
    <property type="match status" value="1"/>
</dbReference>
<reference evidence="9 10" key="1">
    <citation type="submission" date="2012-07" db="EMBL/GenBank/DDBJ databases">
        <title>Genome sequence of Brachyspira sp. 30446, isolated from a pig with mucohaemorrhagic colitis.</title>
        <authorList>
            <person name="Rubin J.E."/>
            <person name="Fernando C."/>
            <person name="Harding J.C.S."/>
            <person name="Hill J.E."/>
        </authorList>
    </citation>
    <scope>NUCLEOTIDE SEQUENCE [LARGE SCALE GENOMIC DNA]</scope>
    <source>
        <strain evidence="9 10">30446</strain>
    </source>
</reference>
<dbReference type="PANTHER" id="PTHR43531">
    <property type="entry name" value="PROTEIN ICFG"/>
    <property type="match status" value="1"/>
</dbReference>
<dbReference type="SMART" id="SM00283">
    <property type="entry name" value="MA"/>
    <property type="match status" value="1"/>
</dbReference>
<feature type="transmembrane region" description="Helical" evidence="6">
    <location>
        <begin position="279"/>
        <end position="302"/>
    </location>
</feature>
<dbReference type="FunFam" id="1.10.287.950:FF:000001">
    <property type="entry name" value="Methyl-accepting chemotaxis sensory transducer"/>
    <property type="match status" value="1"/>
</dbReference>
<name>A0A2U4F5D1_9SPIR</name>
<keyword evidence="4" id="KW-0807">Transducer</keyword>
<accession>A0A2U4F5D1</accession>
<keyword evidence="2" id="KW-0145">Chemotaxis</keyword>
<sequence>MFSSLKVRIPLIIISTITIMLIGLLFTLINLFSKSITNIAINGFENTSEGYAKSLDNWFSDKKSKLKMYSRNKAVINYLLNPTEENKNTAYNELQYEFDKDIYNDFGILDLNGNTLISINNSNIKDNNALNNLKNNNYDFAITENIMMNDSSSPYMIIYSGIKSDTGSILGVFAVSIKWDYFNKNNFENAANIGTSARLFLMNEYDKIIAHKDPSRIGNDVGKEIRKENRGNMTKGSIRYTSITTGSKTVAAFNKLSEVPFISTISVNESEFNSPVKTITYISIIITIIILIITSLIIVYYITTRITNVLKELSNSILSFSSGNLSSEVPSFILSKKYKNNEIGKMSNDFYNMQNKLIDILKGINSISEEISNKSSSIYRENENLFKRVEEEAASLEETASSMEEFASGIKNSTQRSSDVSNIMSDIQESLEYAVDIVNETSENIETVNEASNKIKNITKMIEDISFQTNILALNAAVEAARAGEQGRGFAVVASEVRNLAQNSQSSVKEITSLIDDSVEKINKATDSVRESKEIFSQLEEKIRNTVKLILDITSTMQEQSIGVEQVNKAIYNMDINTQKNASLANETSNLSSELLVKSEELNEKISFFKF</sequence>
<dbReference type="GO" id="GO:0004888">
    <property type="term" value="F:transmembrane signaling receptor activity"/>
    <property type="evidence" value="ECO:0007669"/>
    <property type="project" value="TreeGrafter"/>
</dbReference>
<dbReference type="PROSITE" id="PS50111">
    <property type="entry name" value="CHEMOTAXIS_TRANSDUC_2"/>
    <property type="match status" value="1"/>
</dbReference>
<feature type="domain" description="HAMP" evidence="8">
    <location>
        <begin position="304"/>
        <end position="362"/>
    </location>
</feature>
<dbReference type="InterPro" id="IPR051310">
    <property type="entry name" value="MCP_chemotaxis"/>
</dbReference>
<evidence type="ECO:0000256" key="3">
    <source>
        <dbReference type="ARBA" id="ARBA00029447"/>
    </source>
</evidence>
<dbReference type="EMBL" id="ALNZ01000034">
    <property type="protein sequence ID" value="EKV56170.1"/>
    <property type="molecule type" value="Genomic_DNA"/>
</dbReference>
<dbReference type="GO" id="GO:0006935">
    <property type="term" value="P:chemotaxis"/>
    <property type="evidence" value="ECO:0007669"/>
    <property type="project" value="UniProtKB-KW"/>
</dbReference>
<dbReference type="Gene3D" id="1.10.287.950">
    <property type="entry name" value="Methyl-accepting chemotaxis protein"/>
    <property type="match status" value="1"/>
</dbReference>
<keyword evidence="6" id="KW-0812">Transmembrane</keyword>
<keyword evidence="6" id="KW-1133">Transmembrane helix</keyword>
<evidence type="ECO:0000256" key="2">
    <source>
        <dbReference type="ARBA" id="ARBA00022500"/>
    </source>
</evidence>
<evidence type="ECO:0000313" key="9">
    <source>
        <dbReference type="EMBL" id="EKV56170.1"/>
    </source>
</evidence>
<proteinExistence type="inferred from homology"/>
<dbReference type="RefSeq" id="WP_008725930.1">
    <property type="nucleotide sequence ID" value="NZ_JH994111.1"/>
</dbReference>
<dbReference type="PROSITE" id="PS50885">
    <property type="entry name" value="HAMP"/>
    <property type="match status" value="1"/>
</dbReference>
<dbReference type="InterPro" id="IPR003660">
    <property type="entry name" value="HAMP_dom"/>
</dbReference>
<dbReference type="CDD" id="cd11386">
    <property type="entry name" value="MCP_signal"/>
    <property type="match status" value="1"/>
</dbReference>
<keyword evidence="9" id="KW-0675">Receptor</keyword>